<dbReference type="AlphaFoldDB" id="A0A917UHA7"/>
<sequence length="692" mass="75021">MTGPAPRRHALVIAPQCAELEVLAGLDAVAQDLYRTLTDQWTGACGPSPVSGSALLHGTSVGQALIERVLREAALAAGAEQAVLVVALVGHGIVSGRNPTLFLMAGDSHRDVTGSAVNVGEILTRALETPGLPGVILLVDTCHAGGGVPDLKAFDGGVRRGAADFAMLSAVGAAQTAHGLAFSRGISRVLTEGIAGAGELLPPTKVLRAVRDAVPGQDARHVSYEGSRFGQPLWLARNASHRPDGSALGPRATAELRSALAPLGGTSVFPEPVSGADALRRLHTGLQAREHADPAALAWALRVVHSALDSVRTVEFLSAWPGEHPLTSERLRRALWLAAGRPAAPLPESTGTALLTDAVEYLRLHTPGDTGTRNARLAHFVAALAVDDGLTARHPALLAWAAAIGVRIELAEAFGAVAQRGTKARLRLVVSLHAAVADQWPETLEAWLLDRGEVFAHEDRFDCPPTQQGVERELERAVRWASAQARRIGVRPYSVDVAASAALLLRWRPELTSFGELLGRRYDVLLRWSERLCPPEHLWWINESAREKLEQITAWGAGRAPVDWLGEQDMARADELKARLERGEFDRAVALAHRPPRFEKLMETLLAYAPIVLWPGVEDCTREGFQASLDKFWHLLPAEFCEAYRCSWRRSVPGQPDGREQLALWRTIWHDPEWLDFCDWFGRYTVTGENAS</sequence>
<dbReference type="RefSeq" id="WP_189261588.1">
    <property type="nucleotide sequence ID" value="NZ_BMML01000002.1"/>
</dbReference>
<comment type="caution">
    <text evidence="2">The sequence shown here is derived from an EMBL/GenBank/DDBJ whole genome shotgun (WGS) entry which is preliminary data.</text>
</comment>
<organism evidence="2 3">
    <name type="scientific">Streptomyces fuscichromogenes</name>
    <dbReference type="NCBI Taxonomy" id="1324013"/>
    <lineage>
        <taxon>Bacteria</taxon>
        <taxon>Bacillati</taxon>
        <taxon>Actinomycetota</taxon>
        <taxon>Actinomycetes</taxon>
        <taxon>Kitasatosporales</taxon>
        <taxon>Streptomycetaceae</taxon>
        <taxon>Streptomyces</taxon>
    </lineage>
</organism>
<keyword evidence="3" id="KW-1185">Reference proteome</keyword>
<reference evidence="2" key="1">
    <citation type="journal article" date="2014" name="Int. J. Syst. Evol. Microbiol.">
        <title>Complete genome sequence of Corynebacterium casei LMG S-19264T (=DSM 44701T), isolated from a smear-ripened cheese.</title>
        <authorList>
            <consortium name="US DOE Joint Genome Institute (JGI-PGF)"/>
            <person name="Walter F."/>
            <person name="Albersmeier A."/>
            <person name="Kalinowski J."/>
            <person name="Ruckert C."/>
        </authorList>
    </citation>
    <scope>NUCLEOTIDE SEQUENCE</scope>
    <source>
        <strain evidence="2">CGMCC 4.7110</strain>
    </source>
</reference>
<accession>A0A917UHA7</accession>
<name>A0A917UHA7_9ACTN</name>
<dbReference type="InterPro" id="IPR045446">
    <property type="entry name" value="VMAP-M2"/>
</dbReference>
<dbReference type="Pfam" id="PF19965">
    <property type="entry name" value="VMAP-M2"/>
    <property type="match status" value="1"/>
</dbReference>
<reference evidence="2" key="2">
    <citation type="submission" date="2020-09" db="EMBL/GenBank/DDBJ databases">
        <authorList>
            <person name="Sun Q."/>
            <person name="Zhou Y."/>
        </authorList>
    </citation>
    <scope>NUCLEOTIDE SEQUENCE</scope>
    <source>
        <strain evidence="2">CGMCC 4.7110</strain>
    </source>
</reference>
<feature type="domain" description="vWA-MoxR associated protein middle region 2" evidence="1">
    <location>
        <begin position="197"/>
        <end position="414"/>
    </location>
</feature>
<evidence type="ECO:0000259" key="1">
    <source>
        <dbReference type="Pfam" id="PF19965"/>
    </source>
</evidence>
<protein>
    <recommendedName>
        <fullName evidence="1">vWA-MoxR associated protein middle region 2 domain-containing protein</fullName>
    </recommendedName>
</protein>
<evidence type="ECO:0000313" key="2">
    <source>
        <dbReference type="EMBL" id="GGM94167.1"/>
    </source>
</evidence>
<proteinExistence type="predicted"/>
<gene>
    <name evidence="2" type="ORF">GCM10011578_013040</name>
</gene>
<dbReference type="Proteomes" id="UP000653411">
    <property type="component" value="Unassembled WGS sequence"/>
</dbReference>
<dbReference type="EMBL" id="BMML01000002">
    <property type="protein sequence ID" value="GGM94167.1"/>
    <property type="molecule type" value="Genomic_DNA"/>
</dbReference>
<evidence type="ECO:0000313" key="3">
    <source>
        <dbReference type="Proteomes" id="UP000653411"/>
    </source>
</evidence>